<reference evidence="2" key="2">
    <citation type="submission" date="2025-08" db="UniProtKB">
        <authorList>
            <consortium name="RefSeq"/>
        </authorList>
    </citation>
    <scope>IDENTIFICATION</scope>
    <source>
        <tissue evidence="2">Leaf</tissue>
    </source>
</reference>
<dbReference type="RefSeq" id="XP_009761643.1">
    <property type="nucleotide sequence ID" value="XM_009763341.1"/>
</dbReference>
<reference evidence="1" key="1">
    <citation type="journal article" date="2013" name="Genome Biol.">
        <title>Reference genomes and transcriptomes of Nicotiana sylvestris and Nicotiana tomentosiformis.</title>
        <authorList>
            <person name="Sierro N."/>
            <person name="Battey J.N."/>
            <person name="Ouadi S."/>
            <person name="Bovet L."/>
            <person name="Goepfert S."/>
            <person name="Bakaher N."/>
            <person name="Peitsch M.C."/>
            <person name="Ivanov N.V."/>
        </authorList>
    </citation>
    <scope>NUCLEOTIDE SEQUENCE [LARGE SCALE GENOMIC DNA]</scope>
</reference>
<protein>
    <submittedName>
        <fullName evidence="2">Uncharacterized protein LOC104213793</fullName>
    </submittedName>
</protein>
<gene>
    <name evidence="2" type="primary">LOC104213793</name>
</gene>
<proteinExistence type="predicted"/>
<keyword evidence="1" id="KW-1185">Reference proteome</keyword>
<accession>A0A1U7V5H8</accession>
<dbReference type="AlphaFoldDB" id="A0A1U7V5H8"/>
<organism evidence="1 2">
    <name type="scientific">Nicotiana sylvestris</name>
    <name type="common">Wood tobacco</name>
    <name type="synonym">South American tobacco</name>
    <dbReference type="NCBI Taxonomy" id="4096"/>
    <lineage>
        <taxon>Eukaryota</taxon>
        <taxon>Viridiplantae</taxon>
        <taxon>Streptophyta</taxon>
        <taxon>Embryophyta</taxon>
        <taxon>Tracheophyta</taxon>
        <taxon>Spermatophyta</taxon>
        <taxon>Magnoliopsida</taxon>
        <taxon>eudicotyledons</taxon>
        <taxon>Gunneridae</taxon>
        <taxon>Pentapetalae</taxon>
        <taxon>asterids</taxon>
        <taxon>lamiids</taxon>
        <taxon>Solanales</taxon>
        <taxon>Solanaceae</taxon>
        <taxon>Nicotianoideae</taxon>
        <taxon>Nicotianeae</taxon>
        <taxon>Nicotiana</taxon>
    </lineage>
</organism>
<sequence length="161" mass="19264">MAYNTPIGMSPYRLVFWKACHLPIELEHKAMWALKKLNFEWDSAANLRVAHLNELDEFWYHAYTSSFLYKEKMKYLNDKYIHNKEFKEDDLVLLFNSRLRIFPGKLKSKWSSPFEVVNVTPFDALDLKNKNNEVFRVNRHQIKHYLGKVDDGHIVAILRFN</sequence>
<dbReference type="Proteomes" id="UP000189701">
    <property type="component" value="Unplaced"/>
</dbReference>
<evidence type="ECO:0000313" key="2">
    <source>
        <dbReference type="RefSeq" id="XP_009761643.1"/>
    </source>
</evidence>
<evidence type="ECO:0000313" key="1">
    <source>
        <dbReference type="Proteomes" id="UP000189701"/>
    </source>
</evidence>
<dbReference type="eggNOG" id="KOG0017">
    <property type="taxonomic scope" value="Eukaryota"/>
</dbReference>
<name>A0A1U7V5H8_NICSY</name>